<evidence type="ECO:0000256" key="1">
    <source>
        <dbReference type="SAM" id="MobiDB-lite"/>
    </source>
</evidence>
<feature type="domain" description="Transposase (putative) YhgA-like" evidence="2">
    <location>
        <begin position="51"/>
        <end position="148"/>
    </location>
</feature>
<protein>
    <submittedName>
        <fullName evidence="3">Rpn family recombination-promoting nuclease/putative transposase</fullName>
    </submittedName>
</protein>
<dbReference type="AlphaFoldDB" id="A0A9D9GTK4"/>
<organism evidence="3 4">
    <name type="scientific">Candidatus Avisuccinivibrio stercorigallinarum</name>
    <dbReference type="NCBI Taxonomy" id="2840704"/>
    <lineage>
        <taxon>Bacteria</taxon>
        <taxon>Pseudomonadati</taxon>
        <taxon>Pseudomonadota</taxon>
        <taxon>Gammaproteobacteria</taxon>
        <taxon>Aeromonadales</taxon>
        <taxon>Succinivibrionaceae</taxon>
        <taxon>Succinivibrionaceae incertae sedis</taxon>
        <taxon>Candidatus Avisuccinivibrio</taxon>
    </lineage>
</organism>
<dbReference type="Pfam" id="PF04754">
    <property type="entry name" value="Transposase_31"/>
    <property type="match status" value="1"/>
</dbReference>
<sequence length="170" mass="19384">METLKQGTPDAAPDQVSAQTQNQTPVQNGVNNAADAPENNTNKSKGEMGDDNFYKILYADPQVFIDLLPKVLPERILAALDLSPDRVEPFPETSHEVHGSERRNDIIYKVRLKKSRKSVIILLEFQTKVSFNFSWWMVNYTHTVYQRLSSLMPYKGSNKKVNHPRLKPEA</sequence>
<proteinExistence type="predicted"/>
<comment type="caution">
    <text evidence="3">The sequence shown here is derived from an EMBL/GenBank/DDBJ whole genome shotgun (WGS) entry which is preliminary data.</text>
</comment>
<feature type="region of interest" description="Disordered" evidence="1">
    <location>
        <begin position="1"/>
        <end position="47"/>
    </location>
</feature>
<gene>
    <name evidence="3" type="ORF">IAB19_06910</name>
</gene>
<accession>A0A9D9GTK4</accession>
<reference evidence="3" key="1">
    <citation type="submission" date="2020-10" db="EMBL/GenBank/DDBJ databases">
        <authorList>
            <person name="Gilroy R."/>
        </authorList>
    </citation>
    <scope>NUCLEOTIDE SEQUENCE</scope>
    <source>
        <strain evidence="3">17213</strain>
    </source>
</reference>
<feature type="compositionally biased region" description="Polar residues" evidence="1">
    <location>
        <begin position="16"/>
        <end position="31"/>
    </location>
</feature>
<dbReference type="EMBL" id="JADINH010000144">
    <property type="protein sequence ID" value="MBO8416091.1"/>
    <property type="molecule type" value="Genomic_DNA"/>
</dbReference>
<evidence type="ECO:0000259" key="2">
    <source>
        <dbReference type="Pfam" id="PF04754"/>
    </source>
</evidence>
<dbReference type="InterPro" id="IPR006842">
    <property type="entry name" value="Transposase_31"/>
</dbReference>
<name>A0A9D9GTK4_9GAMM</name>
<evidence type="ECO:0000313" key="3">
    <source>
        <dbReference type="EMBL" id="MBO8416091.1"/>
    </source>
</evidence>
<reference evidence="3" key="2">
    <citation type="journal article" date="2021" name="PeerJ">
        <title>Extensive microbial diversity within the chicken gut microbiome revealed by metagenomics and culture.</title>
        <authorList>
            <person name="Gilroy R."/>
            <person name="Ravi A."/>
            <person name="Getino M."/>
            <person name="Pursley I."/>
            <person name="Horton D.L."/>
            <person name="Alikhan N.F."/>
            <person name="Baker D."/>
            <person name="Gharbi K."/>
            <person name="Hall N."/>
            <person name="Watson M."/>
            <person name="Adriaenssens E.M."/>
            <person name="Foster-Nyarko E."/>
            <person name="Jarju S."/>
            <person name="Secka A."/>
            <person name="Antonio M."/>
            <person name="Oren A."/>
            <person name="Chaudhuri R.R."/>
            <person name="La Ragione R."/>
            <person name="Hildebrand F."/>
            <person name="Pallen M.J."/>
        </authorList>
    </citation>
    <scope>NUCLEOTIDE SEQUENCE</scope>
    <source>
        <strain evidence="3">17213</strain>
    </source>
</reference>
<evidence type="ECO:0000313" key="4">
    <source>
        <dbReference type="Proteomes" id="UP000823631"/>
    </source>
</evidence>
<dbReference type="Proteomes" id="UP000823631">
    <property type="component" value="Unassembled WGS sequence"/>
</dbReference>